<keyword evidence="2" id="KW-1185">Reference proteome</keyword>
<protein>
    <recommendedName>
        <fullName evidence="3">Glycosyl transferases group 1</fullName>
    </recommendedName>
</protein>
<dbReference type="Proteomes" id="UP000199673">
    <property type="component" value="Unassembled WGS sequence"/>
</dbReference>
<dbReference type="SUPFAM" id="SSF53756">
    <property type="entry name" value="UDP-Glycosyltransferase/glycogen phosphorylase"/>
    <property type="match status" value="1"/>
</dbReference>
<evidence type="ECO:0000313" key="1">
    <source>
        <dbReference type="EMBL" id="SFU18117.1"/>
    </source>
</evidence>
<name>A0A1I7E2G8_9BACT</name>
<organism evidence="1 2">
    <name type="scientific">Algoriphagus locisalis</name>
    <dbReference type="NCBI Taxonomy" id="305507"/>
    <lineage>
        <taxon>Bacteria</taxon>
        <taxon>Pseudomonadati</taxon>
        <taxon>Bacteroidota</taxon>
        <taxon>Cytophagia</taxon>
        <taxon>Cytophagales</taxon>
        <taxon>Cyclobacteriaceae</taxon>
        <taxon>Algoriphagus</taxon>
    </lineage>
</organism>
<reference evidence="2" key="1">
    <citation type="submission" date="2016-10" db="EMBL/GenBank/DDBJ databases">
        <authorList>
            <person name="Varghese N."/>
            <person name="Submissions S."/>
        </authorList>
    </citation>
    <scope>NUCLEOTIDE SEQUENCE [LARGE SCALE GENOMIC DNA]</scope>
    <source>
        <strain evidence="2">DSM 23445</strain>
    </source>
</reference>
<dbReference type="OrthoDB" id="6336595at2"/>
<accession>A0A1I7E2G8</accession>
<dbReference type="Gene3D" id="3.40.50.2000">
    <property type="entry name" value="Glycogen Phosphorylase B"/>
    <property type="match status" value="1"/>
</dbReference>
<dbReference type="STRING" id="305507.SAMN04489724_4769"/>
<proteinExistence type="predicted"/>
<dbReference type="AlphaFoldDB" id="A0A1I7E2G8"/>
<evidence type="ECO:0000313" key="2">
    <source>
        <dbReference type="Proteomes" id="UP000199673"/>
    </source>
</evidence>
<dbReference type="EMBL" id="FPBF01000009">
    <property type="protein sequence ID" value="SFU18117.1"/>
    <property type="molecule type" value="Genomic_DNA"/>
</dbReference>
<gene>
    <name evidence="1" type="ORF">SAMN04489724_4769</name>
</gene>
<sequence length="334" mass="38645">MKVYIDPSSDILYSSYYIKGIEELFGKKNIKFSNNYFRDFKHNNHFFALVLKSKDAERKIIIDFADSEEVDIIALNWADTYAKINKSDIAYPSPEKIIAIGPSFGIHIYSFFKTGYMAISNYLKASSRIPNKRRFFSDYKAQLNRMSIDEYYPNKNVNNYVFFASSLWKKEKKTNDFRANFIKACIENPDIEFDGGFAPRPRKDVPGYDEITVTTRYSITEYLGNMKKSSIAFNTPAVLDCHGWKLGEFLCFGKAIISTPLSRKLPKALQDRKHLLFTDGSQDDIQEKIKNIIVNPELLTELKNNARKYYEEELSPKKVIERITKATFSEPVST</sequence>
<dbReference type="RefSeq" id="WP_091697907.1">
    <property type="nucleotide sequence ID" value="NZ_FPBF01000009.1"/>
</dbReference>
<evidence type="ECO:0008006" key="3">
    <source>
        <dbReference type="Google" id="ProtNLM"/>
    </source>
</evidence>